<dbReference type="InterPro" id="IPR008894">
    <property type="entry name" value="QdtA_cupin_dom"/>
</dbReference>
<organism evidence="2 3">
    <name type="scientific">Undibacterium nitidum</name>
    <dbReference type="NCBI Taxonomy" id="2762298"/>
    <lineage>
        <taxon>Bacteria</taxon>
        <taxon>Pseudomonadati</taxon>
        <taxon>Pseudomonadota</taxon>
        <taxon>Betaproteobacteria</taxon>
        <taxon>Burkholderiales</taxon>
        <taxon>Oxalobacteraceae</taxon>
        <taxon>Undibacterium</taxon>
    </lineage>
</organism>
<feature type="domain" description="Sugar 3,4-ketoisomerase QdtA cupin" evidence="1">
    <location>
        <begin position="9"/>
        <end position="131"/>
    </location>
</feature>
<gene>
    <name evidence="2" type="ORF">H8K36_12620</name>
</gene>
<accession>A0A923KPV3</accession>
<evidence type="ECO:0000313" key="2">
    <source>
        <dbReference type="EMBL" id="MBC3882228.1"/>
    </source>
</evidence>
<comment type="caution">
    <text evidence="2">The sequence shown here is derived from an EMBL/GenBank/DDBJ whole genome shotgun (WGS) entry which is preliminary data.</text>
</comment>
<dbReference type="Pfam" id="PF05523">
    <property type="entry name" value="FdtA"/>
    <property type="match status" value="1"/>
</dbReference>
<reference evidence="2" key="1">
    <citation type="submission" date="2020-08" db="EMBL/GenBank/DDBJ databases">
        <title>Novel species isolated from subtropical streams in China.</title>
        <authorList>
            <person name="Lu H."/>
        </authorList>
    </citation>
    <scope>NUCLEOTIDE SEQUENCE</scope>
    <source>
        <strain evidence="2">LX22W</strain>
    </source>
</reference>
<dbReference type="SUPFAM" id="SSF51182">
    <property type="entry name" value="RmlC-like cupins"/>
    <property type="match status" value="1"/>
</dbReference>
<dbReference type="InterPro" id="IPR014710">
    <property type="entry name" value="RmlC-like_jellyroll"/>
</dbReference>
<dbReference type="RefSeq" id="WP_186916832.1">
    <property type="nucleotide sequence ID" value="NZ_JACOFZ010000004.1"/>
</dbReference>
<sequence>MSIACENPEFRLLGDERGSLIAVEAHKDIPFAIARVYYIFGTKEGVERGFHAHKELKQVAVAVRGSCIMKLDDGSEQQDILMNDPAKSVYIAPMVWHEMREFSEDCVLLVFADQAYDESDYIRNYTQFLEAIEQQGKNT</sequence>
<dbReference type="EMBL" id="JACOFZ010000004">
    <property type="protein sequence ID" value="MBC3882228.1"/>
    <property type="molecule type" value="Genomic_DNA"/>
</dbReference>
<dbReference type="Proteomes" id="UP000627446">
    <property type="component" value="Unassembled WGS sequence"/>
</dbReference>
<dbReference type="Gene3D" id="2.60.120.10">
    <property type="entry name" value="Jelly Rolls"/>
    <property type="match status" value="1"/>
</dbReference>
<proteinExistence type="predicted"/>
<dbReference type="InterPro" id="IPR011051">
    <property type="entry name" value="RmlC_Cupin_sf"/>
</dbReference>
<evidence type="ECO:0000259" key="1">
    <source>
        <dbReference type="Pfam" id="PF05523"/>
    </source>
</evidence>
<keyword evidence="3" id="KW-1185">Reference proteome</keyword>
<name>A0A923KPV3_9BURK</name>
<protein>
    <submittedName>
        <fullName evidence="2">WxcM-like domain-containing protein</fullName>
    </submittedName>
</protein>
<dbReference type="CDD" id="cd20292">
    <property type="entry name" value="cupin_QdtA-like"/>
    <property type="match status" value="1"/>
</dbReference>
<dbReference type="AlphaFoldDB" id="A0A923KPV3"/>
<evidence type="ECO:0000313" key="3">
    <source>
        <dbReference type="Proteomes" id="UP000627446"/>
    </source>
</evidence>